<protein>
    <submittedName>
        <fullName evidence="1">Uncharacterized protein</fullName>
    </submittedName>
</protein>
<organism evidence="1 2">
    <name type="scientific">Arachis hypogaea</name>
    <name type="common">Peanut</name>
    <dbReference type="NCBI Taxonomy" id="3818"/>
    <lineage>
        <taxon>Eukaryota</taxon>
        <taxon>Viridiplantae</taxon>
        <taxon>Streptophyta</taxon>
        <taxon>Embryophyta</taxon>
        <taxon>Tracheophyta</taxon>
        <taxon>Spermatophyta</taxon>
        <taxon>Magnoliopsida</taxon>
        <taxon>eudicotyledons</taxon>
        <taxon>Gunneridae</taxon>
        <taxon>Pentapetalae</taxon>
        <taxon>rosids</taxon>
        <taxon>fabids</taxon>
        <taxon>Fabales</taxon>
        <taxon>Fabaceae</taxon>
        <taxon>Papilionoideae</taxon>
        <taxon>50 kb inversion clade</taxon>
        <taxon>dalbergioids sensu lato</taxon>
        <taxon>Dalbergieae</taxon>
        <taxon>Pterocarpus clade</taxon>
        <taxon>Arachis</taxon>
    </lineage>
</organism>
<evidence type="ECO:0000313" key="1">
    <source>
        <dbReference type="EMBL" id="RYR17566.1"/>
    </source>
</evidence>
<reference evidence="1 2" key="1">
    <citation type="submission" date="2019-01" db="EMBL/GenBank/DDBJ databases">
        <title>Sequencing of cultivated peanut Arachis hypogaea provides insights into genome evolution and oil improvement.</title>
        <authorList>
            <person name="Chen X."/>
        </authorList>
    </citation>
    <scope>NUCLEOTIDE SEQUENCE [LARGE SCALE GENOMIC DNA]</scope>
    <source>
        <strain evidence="2">cv. Fuhuasheng</strain>
        <tissue evidence="1">Leaves</tissue>
    </source>
</reference>
<keyword evidence="2" id="KW-1185">Reference proteome</keyword>
<name>A0A444ZTT8_ARAHY</name>
<accession>A0A444ZTT8</accession>
<gene>
    <name evidence="1" type="ORF">Ahy_B03g062274</name>
</gene>
<dbReference type="Proteomes" id="UP000289738">
    <property type="component" value="Chromosome B03"/>
</dbReference>
<dbReference type="AlphaFoldDB" id="A0A444ZTT8"/>
<proteinExistence type="predicted"/>
<sequence length="112" mass="13342">MREGWWIWVTKVISSHGRIGNLVAILSKKGSMQWRAEFSNGYVKHLDDMGSDYKPLLIDSDREVRRNEEEIPISREMVVELIKHTWTLDMKDSPMFRLVRKLKTTRHCIVKW</sequence>
<evidence type="ECO:0000313" key="2">
    <source>
        <dbReference type="Proteomes" id="UP000289738"/>
    </source>
</evidence>
<dbReference type="EMBL" id="SDMP01000013">
    <property type="protein sequence ID" value="RYR17566.1"/>
    <property type="molecule type" value="Genomic_DNA"/>
</dbReference>
<comment type="caution">
    <text evidence="1">The sequence shown here is derived from an EMBL/GenBank/DDBJ whole genome shotgun (WGS) entry which is preliminary data.</text>
</comment>